<evidence type="ECO:0000256" key="1">
    <source>
        <dbReference type="SAM" id="MobiDB-lite"/>
    </source>
</evidence>
<proteinExistence type="predicted"/>
<feature type="region of interest" description="Disordered" evidence="1">
    <location>
        <begin position="729"/>
        <end position="749"/>
    </location>
</feature>
<dbReference type="InterPro" id="IPR041078">
    <property type="entry name" value="Plavaka"/>
</dbReference>
<gene>
    <name evidence="2" type="ORF">V5O48_008750</name>
</gene>
<dbReference type="Pfam" id="PF18759">
    <property type="entry name" value="Plavaka"/>
    <property type="match status" value="1"/>
</dbReference>
<feature type="region of interest" description="Disordered" evidence="1">
    <location>
        <begin position="50"/>
        <end position="70"/>
    </location>
</feature>
<dbReference type="EMBL" id="JBAHYK010000529">
    <property type="protein sequence ID" value="KAL0573212.1"/>
    <property type="molecule type" value="Genomic_DNA"/>
</dbReference>
<organism evidence="2 3">
    <name type="scientific">Marasmius crinis-equi</name>
    <dbReference type="NCBI Taxonomy" id="585013"/>
    <lineage>
        <taxon>Eukaryota</taxon>
        <taxon>Fungi</taxon>
        <taxon>Dikarya</taxon>
        <taxon>Basidiomycota</taxon>
        <taxon>Agaricomycotina</taxon>
        <taxon>Agaricomycetes</taxon>
        <taxon>Agaricomycetidae</taxon>
        <taxon>Agaricales</taxon>
        <taxon>Marasmiineae</taxon>
        <taxon>Marasmiaceae</taxon>
        <taxon>Marasmius</taxon>
    </lineage>
</organism>
<keyword evidence="3" id="KW-1185">Reference proteome</keyword>
<reference evidence="2 3" key="1">
    <citation type="submission" date="2024-02" db="EMBL/GenBank/DDBJ databases">
        <title>A draft genome for the cacao thread blight pathogen Marasmius crinis-equi.</title>
        <authorList>
            <person name="Cohen S.P."/>
            <person name="Baruah I.K."/>
            <person name="Amoako-Attah I."/>
            <person name="Bukari Y."/>
            <person name="Meinhardt L.W."/>
            <person name="Bailey B.A."/>
        </authorList>
    </citation>
    <scope>NUCLEOTIDE SEQUENCE [LARGE SCALE GENOMIC DNA]</scope>
    <source>
        <strain evidence="2 3">GH-76</strain>
    </source>
</reference>
<feature type="region of interest" description="Disordered" evidence="1">
    <location>
        <begin position="939"/>
        <end position="987"/>
    </location>
</feature>
<evidence type="ECO:0000313" key="2">
    <source>
        <dbReference type="EMBL" id="KAL0573212.1"/>
    </source>
</evidence>
<comment type="caution">
    <text evidence="2">The sequence shown here is derived from an EMBL/GenBank/DDBJ whole genome shotgun (WGS) entry which is preliminary data.</text>
</comment>
<sequence length="1054" mass="119324">MINSLDNGPGFVDDLDLMDIEEPDGPDTVTSSSRVSSYTVQISRMVECFLPPDAPPPPSDESPANTDWSPWENGLEFRTANLLYRRMQASAGHIDELMEIVTALSEEGGTESLFADAKDLYSIIDACESGSVPWQAFSVSYDGPRVAGKIEPWMDKEFVVYYRDPREVLHRQLGNRDFAGEIETTPYQATSRLEGKRQFQNFMLGNWAMREADTIQRDHPSASDGAMLCPVIVGSDKTTVSVATGQNDYYPVYLSNGNLMNNARRSHRGGVSLFMFLAIPKTDRSHQDSAEFRRFRRHLFHQSLRHVFEHLRPYMTEPDTVRLADGYYRRVIYSLGPYIGDYPEQVLLACIVQGWCTAEHDDLNGPGIPRSHDHTRLARDAFPNPTKQWDKFGIIAGIMPFTSHFPRADIHTLIAPDILHQLVKGTFKDHLVTWVQEYLEMHSDSKAEAARIMAEIDRRIAAAPLFPGLRRFPEGQGFKQWTGNDSKALMKVYLPAIAGLVPNEVVWTLAAFIEVCYLIRRDVHTEDTITTISDQIKIFQTERVIFQELEVRDTFSLPRQHSLLHYPQLIAEFRSPNGLCSSITESKHISVVKEPWWQSSRNQPLSEMLVINDRMDKMEWAEVDFHHRGMLAGPATLGVVEDFSLQAIIYAEELAELLRVLAANPFDDEDDDGGPIDGKNIPSRVRLARKHITGLPRHPADLEHRLHLKNFTYLVQCFLYEQNLSPEDRPQSSEQWADHEDSLPSPNSQTKVWIYPSAVATFSAPSDLCGFGGMKRERIRAVISWKGGPARQDCVFVIHDLNLPGFRGLEVAQIQHFLRIRHDHETYLCALVKWFSTRGIEPDPLTGLWVVTPDEDEDGDRQMDIIDLDAILRGAHLIGVAGKEWLPTDFTYTDTLDDFTAFYVNKLNYHDGYLDSQTDLLDWMSSIYDRAGVSVYATPRKQKNNGKPTLESPLQIKSAPNAAKKTEKGGPSTAQKTGGKPEPLDSKMRLVTSEDKQVMDLRTHLNLAQATITNLESKLCKANRESNESITSARVQEAEVERLKRKIDKLNAEI</sequence>
<name>A0ABR3FDE4_9AGAR</name>
<dbReference type="InterPro" id="IPR018247">
    <property type="entry name" value="EF_Hand_1_Ca_BS"/>
</dbReference>
<accession>A0ABR3FDE4</accession>
<evidence type="ECO:0000313" key="3">
    <source>
        <dbReference type="Proteomes" id="UP001465976"/>
    </source>
</evidence>
<feature type="non-terminal residue" evidence="2">
    <location>
        <position position="1054"/>
    </location>
</feature>
<feature type="compositionally biased region" description="Basic and acidic residues" evidence="1">
    <location>
        <begin position="729"/>
        <end position="742"/>
    </location>
</feature>
<dbReference type="PROSITE" id="PS00018">
    <property type="entry name" value="EF_HAND_1"/>
    <property type="match status" value="1"/>
</dbReference>
<dbReference type="Proteomes" id="UP001465976">
    <property type="component" value="Unassembled WGS sequence"/>
</dbReference>
<protein>
    <submittedName>
        <fullName evidence="2">Uncharacterized protein</fullName>
    </submittedName>
</protein>